<dbReference type="EMBL" id="LAZR01052840">
    <property type="protein sequence ID" value="KKK82068.1"/>
    <property type="molecule type" value="Genomic_DNA"/>
</dbReference>
<organism evidence="1">
    <name type="scientific">marine sediment metagenome</name>
    <dbReference type="NCBI Taxonomy" id="412755"/>
    <lineage>
        <taxon>unclassified sequences</taxon>
        <taxon>metagenomes</taxon>
        <taxon>ecological metagenomes</taxon>
    </lineage>
</organism>
<dbReference type="AlphaFoldDB" id="A0A0F8YKY1"/>
<proteinExistence type="predicted"/>
<evidence type="ECO:0000313" key="1">
    <source>
        <dbReference type="EMBL" id="KKK82068.1"/>
    </source>
</evidence>
<sequence length="108" mass="12438">MIKIKSAEKDGTYRIICNTSPDIVYRNLRLLKKELMQGRIKMSRRPLFSEILDEVKSIKSIEDAISILEGLATAELDDHGGLYLDDHRRKIESAIKFTKKTFRSGVIR</sequence>
<gene>
    <name evidence="1" type="ORF">LCGC14_2807090</name>
</gene>
<name>A0A0F8YKY1_9ZZZZ</name>
<reference evidence="1" key="1">
    <citation type="journal article" date="2015" name="Nature">
        <title>Complex archaea that bridge the gap between prokaryotes and eukaryotes.</title>
        <authorList>
            <person name="Spang A."/>
            <person name="Saw J.H."/>
            <person name="Jorgensen S.L."/>
            <person name="Zaremba-Niedzwiedzka K."/>
            <person name="Martijn J."/>
            <person name="Lind A.E."/>
            <person name="van Eijk R."/>
            <person name="Schleper C."/>
            <person name="Guy L."/>
            <person name="Ettema T.J."/>
        </authorList>
    </citation>
    <scope>NUCLEOTIDE SEQUENCE</scope>
</reference>
<comment type="caution">
    <text evidence="1">The sequence shown here is derived from an EMBL/GenBank/DDBJ whole genome shotgun (WGS) entry which is preliminary data.</text>
</comment>
<protein>
    <submittedName>
        <fullName evidence="1">Uncharacterized protein</fullName>
    </submittedName>
</protein>
<accession>A0A0F8YKY1</accession>